<gene>
    <name evidence="3" type="ORF">10S1_21</name>
</gene>
<protein>
    <submittedName>
        <fullName evidence="3">Uncharacterized protein</fullName>
    </submittedName>
</protein>
<keyword evidence="1" id="KW-0175">Coiled coil</keyword>
<feature type="region of interest" description="Disordered" evidence="2">
    <location>
        <begin position="58"/>
        <end position="83"/>
    </location>
</feature>
<evidence type="ECO:0000313" key="3">
    <source>
        <dbReference type="EMBL" id="ASN70524.1"/>
    </source>
</evidence>
<organism evidence="3">
    <name type="scientific">uncultured Caudovirales phage</name>
    <dbReference type="NCBI Taxonomy" id="2100421"/>
    <lineage>
        <taxon>Viruses</taxon>
        <taxon>Duplodnaviria</taxon>
        <taxon>Heunggongvirae</taxon>
        <taxon>Uroviricota</taxon>
        <taxon>Caudoviricetes</taxon>
        <taxon>Peduoviridae</taxon>
        <taxon>Maltschvirus</taxon>
        <taxon>Maltschvirus maltsch</taxon>
    </lineage>
</organism>
<reference evidence="3" key="1">
    <citation type="submission" date="2017-06" db="EMBL/GenBank/DDBJ databases">
        <title>Novel phages from South African skin metaviromes.</title>
        <authorList>
            <person name="van Zyl L.J."/>
            <person name="Abrahams Y."/>
            <person name="Stander E.A."/>
            <person name="Kirby B.M."/>
            <person name="Clavaud C."/>
            <person name="Farcet C."/>
            <person name="Breton L."/>
            <person name="Trindade M.I."/>
        </authorList>
    </citation>
    <scope>NUCLEOTIDE SEQUENCE</scope>
</reference>
<proteinExistence type="predicted"/>
<name>A0A2H4J5I5_9CAUD</name>
<dbReference type="EMBL" id="MF417908">
    <property type="protein sequence ID" value="ASN70524.1"/>
    <property type="molecule type" value="Genomic_DNA"/>
</dbReference>
<sequence>MKLVYFFDDKGYSNGENDYIFPDEQGNYNLPNNATDIKPSNSLYTPIKFDGEKWIGTSKEQWQKENPVEDNNELPPTQNNGVGTDEELRKMFASMQVQLVQANMMVMQLSQQNAQLSQQLVKLNQEIETLKGENSDETTIS</sequence>
<evidence type="ECO:0000256" key="2">
    <source>
        <dbReference type="SAM" id="MobiDB-lite"/>
    </source>
</evidence>
<feature type="coiled-coil region" evidence="1">
    <location>
        <begin position="99"/>
        <end position="133"/>
    </location>
</feature>
<accession>A0A2H4J5I5</accession>
<evidence type="ECO:0000256" key="1">
    <source>
        <dbReference type="SAM" id="Coils"/>
    </source>
</evidence>